<gene>
    <name evidence="4" type="ORF">SAMN05444003_1393</name>
</gene>
<dbReference type="Pfam" id="PF00072">
    <property type="entry name" value="Response_reg"/>
    <property type="match status" value="1"/>
</dbReference>
<dbReference type="EMBL" id="FQXB01000001">
    <property type="protein sequence ID" value="SHG88399.1"/>
    <property type="molecule type" value="Genomic_DNA"/>
</dbReference>
<dbReference type="PANTHER" id="PTHR44591">
    <property type="entry name" value="STRESS RESPONSE REGULATOR PROTEIN 1"/>
    <property type="match status" value="1"/>
</dbReference>
<evidence type="ECO:0000313" key="5">
    <source>
        <dbReference type="Proteomes" id="UP000184074"/>
    </source>
</evidence>
<keyword evidence="5" id="KW-1185">Reference proteome</keyword>
<evidence type="ECO:0000256" key="2">
    <source>
        <dbReference type="PROSITE-ProRule" id="PRU00169"/>
    </source>
</evidence>
<dbReference type="SUPFAM" id="SSF52172">
    <property type="entry name" value="CheY-like"/>
    <property type="match status" value="1"/>
</dbReference>
<dbReference type="RefSeq" id="WP_072900083.1">
    <property type="nucleotide sequence ID" value="NZ_FQXB01000001.1"/>
</dbReference>
<protein>
    <submittedName>
        <fullName evidence="4">Response regulator receiver protein</fullName>
    </submittedName>
</protein>
<feature type="domain" description="Response regulatory" evidence="3">
    <location>
        <begin position="23"/>
        <end position="136"/>
    </location>
</feature>
<keyword evidence="1 2" id="KW-0597">Phosphoprotein</keyword>
<dbReference type="PANTHER" id="PTHR44591:SF25">
    <property type="entry name" value="CHEMOTAXIS TWO-COMPONENT RESPONSE REGULATOR"/>
    <property type="match status" value="1"/>
</dbReference>
<organism evidence="4 5">
    <name type="scientific">Cognatiyoonia sediminum</name>
    <dbReference type="NCBI Taxonomy" id="1508389"/>
    <lineage>
        <taxon>Bacteria</taxon>
        <taxon>Pseudomonadati</taxon>
        <taxon>Pseudomonadota</taxon>
        <taxon>Alphaproteobacteria</taxon>
        <taxon>Rhodobacterales</taxon>
        <taxon>Paracoccaceae</taxon>
        <taxon>Cognatiyoonia</taxon>
    </lineage>
</organism>
<dbReference type="InterPro" id="IPR011006">
    <property type="entry name" value="CheY-like_superfamily"/>
</dbReference>
<dbReference type="GO" id="GO:0000160">
    <property type="term" value="P:phosphorelay signal transduction system"/>
    <property type="evidence" value="ECO:0007669"/>
    <property type="project" value="InterPro"/>
</dbReference>
<reference evidence="4 5" key="1">
    <citation type="submission" date="2016-11" db="EMBL/GenBank/DDBJ databases">
        <authorList>
            <person name="Jaros S."/>
            <person name="Januszkiewicz K."/>
            <person name="Wedrychowicz H."/>
        </authorList>
    </citation>
    <scope>NUCLEOTIDE SEQUENCE [LARGE SCALE GENOMIC DNA]</scope>
    <source>
        <strain evidence="4 5">DSM 28715</strain>
    </source>
</reference>
<dbReference type="Proteomes" id="UP000184074">
    <property type="component" value="Unassembled WGS sequence"/>
</dbReference>
<dbReference type="STRING" id="1508389.SAMN05444003_1393"/>
<dbReference type="SMART" id="SM00448">
    <property type="entry name" value="REC"/>
    <property type="match status" value="1"/>
</dbReference>
<dbReference type="Gene3D" id="3.40.50.2300">
    <property type="match status" value="1"/>
</dbReference>
<evidence type="ECO:0000313" key="4">
    <source>
        <dbReference type="EMBL" id="SHG88399.1"/>
    </source>
</evidence>
<dbReference type="InterPro" id="IPR001789">
    <property type="entry name" value="Sig_transdc_resp-reg_receiver"/>
</dbReference>
<feature type="modified residue" description="4-aspartylphosphate" evidence="2">
    <location>
        <position position="72"/>
    </location>
</feature>
<sequence length="238" mass="25704">MDKLDDLLAAQQPTARRPLLGVTILVVEDSRFACEAFRLMATKSGARIRRADSITNARRHLAIYRPSVVIVDVGLPDGSGLDLIQNLSLGSPKLDVILGISGDPDQEDALLKAGADHFLAKPIANLAEFQSAILDHLPRDRQPPAPRAVSEEMVDPDRIAFHDDLNHAAQVLGNSRSTETLDYITQFLTGVAASVEDTELQRVVSQLKHLRNQGAPTDIGIAKLTALVQSRLAAAAPM</sequence>
<dbReference type="AlphaFoldDB" id="A0A1M5NGQ1"/>
<name>A0A1M5NGQ1_9RHOB</name>
<dbReference type="PROSITE" id="PS50110">
    <property type="entry name" value="RESPONSE_REGULATORY"/>
    <property type="match status" value="1"/>
</dbReference>
<evidence type="ECO:0000256" key="1">
    <source>
        <dbReference type="ARBA" id="ARBA00022553"/>
    </source>
</evidence>
<dbReference type="InterPro" id="IPR050595">
    <property type="entry name" value="Bact_response_regulator"/>
</dbReference>
<proteinExistence type="predicted"/>
<accession>A0A1M5NGQ1</accession>
<dbReference type="CDD" id="cd00156">
    <property type="entry name" value="REC"/>
    <property type="match status" value="1"/>
</dbReference>
<evidence type="ECO:0000259" key="3">
    <source>
        <dbReference type="PROSITE" id="PS50110"/>
    </source>
</evidence>
<dbReference type="OrthoDB" id="7831674at2"/>